<dbReference type="SUPFAM" id="SSF54523">
    <property type="entry name" value="Pili subunits"/>
    <property type="match status" value="1"/>
</dbReference>
<keyword evidence="4" id="KW-0998">Cell outer membrane</keyword>
<comment type="caution">
    <text evidence="6">The sequence shown here is derived from an EMBL/GenBank/DDBJ whole genome shotgun (WGS) entry which is preliminary data.</text>
</comment>
<proteinExistence type="predicted"/>
<keyword evidence="3" id="KW-0574">Periplasm</keyword>
<evidence type="ECO:0000256" key="2">
    <source>
        <dbReference type="ARBA" id="ARBA00004418"/>
    </source>
</evidence>
<evidence type="ECO:0000256" key="4">
    <source>
        <dbReference type="ARBA" id="ARBA00023237"/>
    </source>
</evidence>
<feature type="transmembrane region" description="Helical" evidence="5">
    <location>
        <begin position="6"/>
        <end position="30"/>
    </location>
</feature>
<keyword evidence="5" id="KW-0472">Membrane</keyword>
<sequence>MRTYGFTILELLVVLAIFTGVLTIATRFLASQSQDTRIIQERNEVQDRARLVLQMVSQDLILAGSSRYVRNNEVRFDEANWVSCAPGTPCLSGTDHSERDTFVTRYHTSLYPNGQECRSVGYTFDGTTLLRADVPCSQAPTGLIAASSYREFAPNITQLNIRYVCGDSAATEVGLPSGCTVVTNPTERFVRAALVTVTATSPQGTYTYTIAQRVPIRNLKTDEVL</sequence>
<dbReference type="InterPro" id="IPR045584">
    <property type="entry name" value="Pilin-like"/>
</dbReference>
<dbReference type="RefSeq" id="WP_409655883.1">
    <property type="nucleotide sequence ID" value="NZ_JBKBUW010000018.1"/>
</dbReference>
<organism evidence="6">
    <name type="scientific">Meiothermus ruber</name>
    <dbReference type="NCBI Taxonomy" id="277"/>
    <lineage>
        <taxon>Bacteria</taxon>
        <taxon>Thermotogati</taxon>
        <taxon>Deinococcota</taxon>
        <taxon>Deinococci</taxon>
        <taxon>Thermales</taxon>
        <taxon>Thermaceae</taxon>
        <taxon>Meiothermus</taxon>
    </lineage>
</organism>
<evidence type="ECO:0000313" key="6">
    <source>
        <dbReference type="EMBL" id="HFG21792.1"/>
    </source>
</evidence>
<dbReference type="EMBL" id="DSWI01000035">
    <property type="protein sequence ID" value="HFG21792.1"/>
    <property type="molecule type" value="Genomic_DNA"/>
</dbReference>
<comment type="subcellular location">
    <subcellularLocation>
        <location evidence="1">Cell outer membrane</location>
        <topology evidence="1">Single-pass membrane protein</topology>
    </subcellularLocation>
    <subcellularLocation>
        <location evidence="2">Periplasm</location>
    </subcellularLocation>
</comment>
<dbReference type="GO" id="GO:0042597">
    <property type="term" value="C:periplasmic space"/>
    <property type="evidence" value="ECO:0007669"/>
    <property type="project" value="UniProtKB-SubCell"/>
</dbReference>
<keyword evidence="5" id="KW-1133">Transmembrane helix</keyword>
<evidence type="ECO:0000256" key="3">
    <source>
        <dbReference type="ARBA" id="ARBA00022764"/>
    </source>
</evidence>
<dbReference type="NCBIfam" id="TIGR02532">
    <property type="entry name" value="IV_pilin_GFxxxE"/>
    <property type="match status" value="1"/>
</dbReference>
<evidence type="ECO:0000256" key="1">
    <source>
        <dbReference type="ARBA" id="ARBA00004203"/>
    </source>
</evidence>
<dbReference type="GO" id="GO:0009279">
    <property type="term" value="C:cell outer membrane"/>
    <property type="evidence" value="ECO:0007669"/>
    <property type="project" value="UniProtKB-SubCell"/>
</dbReference>
<dbReference type="AlphaFoldDB" id="A0A7C3DSI6"/>
<accession>A0A7C3DSI6</accession>
<dbReference type="InterPro" id="IPR012902">
    <property type="entry name" value="N_methyl_site"/>
</dbReference>
<evidence type="ECO:0000256" key="5">
    <source>
        <dbReference type="SAM" id="Phobius"/>
    </source>
</evidence>
<gene>
    <name evidence="6" type="ORF">ENS82_13965</name>
</gene>
<name>A0A7C3DSI6_MEIRU</name>
<keyword evidence="5" id="KW-0812">Transmembrane</keyword>
<protein>
    <submittedName>
        <fullName evidence="6">Prepilin-type N-terminal cleavage/methylation domain-containing protein</fullName>
    </submittedName>
</protein>
<reference evidence="6" key="1">
    <citation type="journal article" date="2020" name="mSystems">
        <title>Genome- and Community-Level Interaction Insights into Carbon Utilization and Element Cycling Functions of Hydrothermarchaeota in Hydrothermal Sediment.</title>
        <authorList>
            <person name="Zhou Z."/>
            <person name="Liu Y."/>
            <person name="Xu W."/>
            <person name="Pan J."/>
            <person name="Luo Z.H."/>
            <person name="Li M."/>
        </authorList>
    </citation>
    <scope>NUCLEOTIDE SEQUENCE [LARGE SCALE GENOMIC DNA]</scope>
    <source>
        <strain evidence="6">SpSt-524</strain>
    </source>
</reference>